<feature type="compositionally biased region" description="Basic and acidic residues" evidence="2">
    <location>
        <begin position="351"/>
        <end position="370"/>
    </location>
</feature>
<protein>
    <recommendedName>
        <fullName evidence="5">Serine hydrolase FSH domain-containing protein</fullName>
    </recommendedName>
</protein>
<proteinExistence type="inferred from homology"/>
<dbReference type="PANTHER" id="PTHR42886">
    <property type="entry name" value="RE40534P-RELATED"/>
    <property type="match status" value="1"/>
</dbReference>
<dbReference type="Gene3D" id="3.40.50.1820">
    <property type="entry name" value="alpha/beta hydrolase"/>
    <property type="match status" value="3"/>
</dbReference>
<dbReference type="Proteomes" id="UP001189429">
    <property type="component" value="Unassembled WGS sequence"/>
</dbReference>
<keyword evidence="4" id="KW-1185">Reference proteome</keyword>
<feature type="region of interest" description="Disordered" evidence="2">
    <location>
        <begin position="708"/>
        <end position="732"/>
    </location>
</feature>
<feature type="compositionally biased region" description="Polar residues" evidence="2">
    <location>
        <begin position="716"/>
        <end position="729"/>
    </location>
</feature>
<comment type="similarity">
    <text evidence="1">Belongs to the peptidase S33 family. ABHD4/ABHD5 subfamily.</text>
</comment>
<evidence type="ECO:0000313" key="3">
    <source>
        <dbReference type="EMBL" id="CAK0823632.1"/>
    </source>
</evidence>
<feature type="compositionally biased region" description="Basic and acidic residues" evidence="2">
    <location>
        <begin position="632"/>
        <end position="651"/>
    </location>
</feature>
<feature type="compositionally biased region" description="Basic and acidic residues" evidence="2">
    <location>
        <begin position="71"/>
        <end position="89"/>
    </location>
</feature>
<name>A0ABN9RWK5_9DINO</name>
<feature type="compositionally biased region" description="Polar residues" evidence="2">
    <location>
        <begin position="154"/>
        <end position="167"/>
    </location>
</feature>
<feature type="region of interest" description="Disordered" evidence="2">
    <location>
        <begin position="351"/>
        <end position="377"/>
    </location>
</feature>
<dbReference type="InterPro" id="IPR029058">
    <property type="entry name" value="AB_hydrolase_fold"/>
</dbReference>
<reference evidence="3" key="1">
    <citation type="submission" date="2023-10" db="EMBL/GenBank/DDBJ databases">
        <authorList>
            <person name="Chen Y."/>
            <person name="Shah S."/>
            <person name="Dougan E. K."/>
            <person name="Thang M."/>
            <person name="Chan C."/>
        </authorList>
    </citation>
    <scope>NUCLEOTIDE SEQUENCE [LARGE SCALE GENOMIC DNA]</scope>
</reference>
<organism evidence="3 4">
    <name type="scientific">Prorocentrum cordatum</name>
    <dbReference type="NCBI Taxonomy" id="2364126"/>
    <lineage>
        <taxon>Eukaryota</taxon>
        <taxon>Sar</taxon>
        <taxon>Alveolata</taxon>
        <taxon>Dinophyceae</taxon>
        <taxon>Prorocentrales</taxon>
        <taxon>Prorocentraceae</taxon>
        <taxon>Prorocentrum</taxon>
    </lineage>
</organism>
<feature type="region of interest" description="Disordered" evidence="2">
    <location>
        <begin position="632"/>
        <end position="658"/>
    </location>
</feature>
<evidence type="ECO:0008006" key="5">
    <source>
        <dbReference type="Google" id="ProtNLM"/>
    </source>
</evidence>
<dbReference type="PANTHER" id="PTHR42886:SF29">
    <property type="entry name" value="PUMMELIG, ISOFORM A"/>
    <property type="match status" value="1"/>
</dbReference>
<dbReference type="EMBL" id="CAUYUJ010008336">
    <property type="protein sequence ID" value="CAK0823632.1"/>
    <property type="molecule type" value="Genomic_DNA"/>
</dbReference>
<comment type="caution">
    <text evidence="3">The sequence shown here is derived from an EMBL/GenBank/DDBJ whole genome shotgun (WGS) entry which is preliminary data.</text>
</comment>
<feature type="compositionally biased region" description="Polar residues" evidence="2">
    <location>
        <begin position="435"/>
        <end position="448"/>
    </location>
</feature>
<sequence>MRRFFRSGTRIWWIGLCSWPRWFMPEEYVAELRDVLGSRPKIKVPAVLIHGECETDDDGSAPWRVKEWVEEQKRNASREDVQAHSHDPDASTTMTRPPFHGIFFPEGQGHELSMVGVEGETPTWEELVDWMLTSTPPVLCPSPPNGSVADLRSRCSSKSSVEGTSTPPNRPAKHFLYLHGFGDTDGEEREFVKDQLERVIAHQGYEHVRIHAPTYHPNGDIDATRLLSFIDGDLVKLAESLESDAGTASSGSNAVFSAVIGFSVGGYVAALLQERHPHLVDRVVLLAPAIDNYERNFKGQRSWFMPEEYVAELRDVLGSRPKIKVPAVLIHGECETDDDGSAPWRVKEWVEEQKRNASREDVQAHSHDPDASTTMTRPPFHGIFFPEGQGHELSMVGVEGETPTWEELVDWMLTSTPPVLCPSPPNGSVADLRSRCSSKSSVEGTSTPPNRPAKHFLYLHGFGDTDGEEREFVKDQLERVIAHQGYEHVRIHAPTYHPNGDIDATRLLSFIDGDLVKLAESLESDAGTVSSGSNAVFSAVIGFSVGGYVAALLQERHPHLVDRVVLLAPAIDNYERNFKGQSSWFMPEEYVSELRDVLGSRPKIKVPAVLIHGECETDDDGSAPWRVKEWVEEQKRNASREDVQAHSHDPDASTTMTRPPFHGIFFPEGQGHELSMVGVEGETPTWEELVDWMLTSTPPVLCPSPPNGSVADLRSRCSSKSSVEGTSTPPNRPAKHFLYLHGFGDTDGEEREFVKDQLERVIAHQGYEHVRIHAPTYHPNGDIDATRLLSFIDGDLVKLAESLESDAGTASSGSNAVFSAVIGFSVGGYVAALLQERHPHLVDRVVLLAPAIDNYERNFKGQSSWFMPEEYVSELRDVLGSRPKIKVPAVLIHGECETDDDGSAPWRVKEWVEEQKRNASREDVQAHSHDLDVSTTMTQPPFHGIFFPEGQGHELSMVGVEGKTPTWEELVSWMLKEQGITDQQ</sequence>
<dbReference type="SUPFAM" id="SSF53474">
    <property type="entry name" value="alpha/beta-Hydrolases"/>
    <property type="match status" value="3"/>
</dbReference>
<accession>A0ABN9RWK5</accession>
<feature type="region of interest" description="Disordered" evidence="2">
    <location>
        <begin position="427"/>
        <end position="451"/>
    </location>
</feature>
<evidence type="ECO:0000313" key="4">
    <source>
        <dbReference type="Proteomes" id="UP001189429"/>
    </source>
</evidence>
<feature type="region of interest" description="Disordered" evidence="2">
    <location>
        <begin position="71"/>
        <end position="96"/>
    </location>
</feature>
<feature type="region of interest" description="Disordered" evidence="2">
    <location>
        <begin position="147"/>
        <end position="170"/>
    </location>
</feature>
<evidence type="ECO:0000256" key="2">
    <source>
        <dbReference type="SAM" id="MobiDB-lite"/>
    </source>
</evidence>
<gene>
    <name evidence="3" type="ORF">PCOR1329_LOCUS24275</name>
</gene>
<evidence type="ECO:0000256" key="1">
    <source>
        <dbReference type="ARBA" id="ARBA00038097"/>
    </source>
</evidence>